<reference evidence="6" key="1">
    <citation type="journal article" date="2019" name="Sci. Rep.">
        <title>Draft genome of Tanacetum cinerariifolium, the natural source of mosquito coil.</title>
        <authorList>
            <person name="Yamashiro T."/>
            <person name="Shiraishi A."/>
            <person name="Satake H."/>
            <person name="Nakayama K."/>
        </authorList>
    </citation>
    <scope>NUCLEOTIDE SEQUENCE</scope>
</reference>
<comment type="caution">
    <text evidence="6">The sequence shown here is derived from an EMBL/GenBank/DDBJ whole genome shotgun (WGS) entry which is preliminary data.</text>
</comment>
<dbReference type="GO" id="GO:0005524">
    <property type="term" value="F:ATP binding"/>
    <property type="evidence" value="ECO:0007669"/>
    <property type="project" value="InterPro"/>
</dbReference>
<organism evidence="6">
    <name type="scientific">Tanacetum cinerariifolium</name>
    <name type="common">Dalmatian daisy</name>
    <name type="synonym">Chrysanthemum cinerariifolium</name>
    <dbReference type="NCBI Taxonomy" id="118510"/>
    <lineage>
        <taxon>Eukaryota</taxon>
        <taxon>Viridiplantae</taxon>
        <taxon>Streptophyta</taxon>
        <taxon>Embryophyta</taxon>
        <taxon>Tracheophyta</taxon>
        <taxon>Spermatophyta</taxon>
        <taxon>Magnoliopsida</taxon>
        <taxon>eudicotyledons</taxon>
        <taxon>Gunneridae</taxon>
        <taxon>Pentapetalae</taxon>
        <taxon>asterids</taxon>
        <taxon>campanulids</taxon>
        <taxon>Asterales</taxon>
        <taxon>Asteraceae</taxon>
        <taxon>Asteroideae</taxon>
        <taxon>Anthemideae</taxon>
        <taxon>Anthemidinae</taxon>
        <taxon>Tanacetum</taxon>
    </lineage>
</organism>
<dbReference type="InterPro" id="IPR050747">
    <property type="entry name" value="Mitochondrial_chaperone_BCS1"/>
</dbReference>
<gene>
    <name evidence="6" type="ORF">Tci_057446</name>
</gene>
<proteinExistence type="predicted"/>
<dbReference type="PANTHER" id="PTHR23070">
    <property type="entry name" value="BCS1 AAA-TYPE ATPASE"/>
    <property type="match status" value="1"/>
</dbReference>
<dbReference type="EMBL" id="BKCJ010009116">
    <property type="protein sequence ID" value="GEU85468.1"/>
    <property type="molecule type" value="Genomic_DNA"/>
</dbReference>
<evidence type="ECO:0000256" key="1">
    <source>
        <dbReference type="ARBA" id="ARBA00001946"/>
    </source>
</evidence>
<dbReference type="InterPro" id="IPR027417">
    <property type="entry name" value="P-loop_NTPase"/>
</dbReference>
<comment type="cofactor">
    <cofactor evidence="1">
        <name>Mg(2+)</name>
        <dbReference type="ChEBI" id="CHEBI:18420"/>
    </cofactor>
</comment>
<dbReference type="InterPro" id="IPR003959">
    <property type="entry name" value="ATPase_AAA_core"/>
</dbReference>
<sequence>MPPKGKNHHSSQTEIRFLELTFHQEHKDLVLNDYLPSILKQAELKKREEEIVKIFTVNPHTAYKNKPWLPVDLGHPSTFATLAMDTDIKEKVMKDVERFVARRDYYRKVGNPWKRGYLLYGPPGSGKSSLIAAMANYLNFDIYDLDLSTIKFNATLSSSTKSKIRTIKTIVSTIGAVTTTVMVVRSVAKDYLPPEFRDYIYLGLKSFINKFSTHLAIVIYESDDFKPNEIYKAAEQYISTKMSLEANRLKVTKTPNQEHHIQVSADEKLEFTDTYNEVKLYWSSRSKKNMISTKNNEKGKNHHSSQTEIRFLELTFHQEHKDLVLNDYLPSILKQAELKKREEEIVKIFTVTSLSGFLNFIDGLCGVASGTSVPSTHKPRATCENVIGGIRMRLGDKVTASNGKTIETKQIVPIILANW</sequence>
<evidence type="ECO:0000256" key="2">
    <source>
        <dbReference type="ARBA" id="ARBA00022801"/>
    </source>
</evidence>
<protein>
    <submittedName>
        <fullName evidence="6">AAA-ATPase At3g50940-like</fullName>
    </submittedName>
</protein>
<dbReference type="Gene3D" id="3.40.50.300">
    <property type="entry name" value="P-loop containing nucleotide triphosphate hydrolases"/>
    <property type="match status" value="1"/>
</dbReference>
<feature type="domain" description="ATPase AAA-type core" evidence="4">
    <location>
        <begin position="117"/>
        <end position="165"/>
    </location>
</feature>
<accession>A0A6L2NGV1</accession>
<dbReference type="AlphaFoldDB" id="A0A6L2NGV1"/>
<dbReference type="Pfam" id="PF14363">
    <property type="entry name" value="AAA_assoc"/>
    <property type="match status" value="1"/>
</dbReference>
<name>A0A6L2NGV1_TANCI</name>
<dbReference type="Pfam" id="PF00004">
    <property type="entry name" value="AAA"/>
    <property type="match status" value="1"/>
</dbReference>
<keyword evidence="3" id="KW-0460">Magnesium</keyword>
<evidence type="ECO:0000259" key="4">
    <source>
        <dbReference type="Pfam" id="PF00004"/>
    </source>
</evidence>
<keyword evidence="2" id="KW-0378">Hydrolase</keyword>
<dbReference type="GO" id="GO:0016887">
    <property type="term" value="F:ATP hydrolysis activity"/>
    <property type="evidence" value="ECO:0007669"/>
    <property type="project" value="InterPro"/>
</dbReference>
<evidence type="ECO:0000256" key="3">
    <source>
        <dbReference type="ARBA" id="ARBA00022842"/>
    </source>
</evidence>
<dbReference type="SUPFAM" id="SSF52540">
    <property type="entry name" value="P-loop containing nucleoside triphosphate hydrolases"/>
    <property type="match status" value="1"/>
</dbReference>
<dbReference type="InterPro" id="IPR025753">
    <property type="entry name" value="AAA_N_dom"/>
</dbReference>
<evidence type="ECO:0000313" key="6">
    <source>
        <dbReference type="EMBL" id="GEU85468.1"/>
    </source>
</evidence>
<evidence type="ECO:0000259" key="5">
    <source>
        <dbReference type="Pfam" id="PF14363"/>
    </source>
</evidence>
<feature type="domain" description="AAA-type ATPase N-terminal" evidence="5">
    <location>
        <begin position="192"/>
        <end position="284"/>
    </location>
</feature>